<keyword evidence="3" id="KW-1185">Reference proteome</keyword>
<reference evidence="2 3" key="1">
    <citation type="journal article" date="2024" name="BMC Genomics">
        <title>De novo assembly and annotation of Popillia japonica's genome with initial clues to its potential as an invasive pest.</title>
        <authorList>
            <person name="Cucini C."/>
            <person name="Boschi S."/>
            <person name="Funari R."/>
            <person name="Cardaioli E."/>
            <person name="Iannotti N."/>
            <person name="Marturano G."/>
            <person name="Paoli F."/>
            <person name="Bruttini M."/>
            <person name="Carapelli A."/>
            <person name="Frati F."/>
            <person name="Nardi F."/>
        </authorList>
    </citation>
    <scope>NUCLEOTIDE SEQUENCE [LARGE SCALE GENOMIC DNA]</scope>
    <source>
        <strain evidence="2">DMR45628</strain>
    </source>
</reference>
<sequence>MIESQDGGYPDYGPPPDPDYSPEPPQLGNGWQELRHRHFIVYIYDEITDVAFNGVRILPYVVLSSPVITEENKYNYKVTYRNYYDEDTITTYIKLSVSPVEGGKNKFVVIFLQEPPSEITPIPHNTVEIVTRLEPIDLTDCIVFFVEAKNLRLKVIWVDLIASESTAEVWSTEPSDYEITSTDLVGIPLICNERVVGMRINENEAKNRYTFLDIRHHDYWLLSKIHPNGFYDYSLVPILMPLSRASSLFDFNRTKIISGFLITYLCNYIAQ</sequence>
<gene>
    <name evidence="2" type="ORF">QE152_g37603</name>
</gene>
<protein>
    <submittedName>
        <fullName evidence="2">Uncharacterized protein</fullName>
    </submittedName>
</protein>
<dbReference type="AlphaFoldDB" id="A0AAW1I9E9"/>
<proteinExistence type="predicted"/>
<feature type="region of interest" description="Disordered" evidence="1">
    <location>
        <begin position="1"/>
        <end position="27"/>
    </location>
</feature>
<name>A0AAW1I9E9_POPJA</name>
<organism evidence="2 3">
    <name type="scientific">Popillia japonica</name>
    <name type="common">Japanese beetle</name>
    <dbReference type="NCBI Taxonomy" id="7064"/>
    <lineage>
        <taxon>Eukaryota</taxon>
        <taxon>Metazoa</taxon>
        <taxon>Ecdysozoa</taxon>
        <taxon>Arthropoda</taxon>
        <taxon>Hexapoda</taxon>
        <taxon>Insecta</taxon>
        <taxon>Pterygota</taxon>
        <taxon>Neoptera</taxon>
        <taxon>Endopterygota</taxon>
        <taxon>Coleoptera</taxon>
        <taxon>Polyphaga</taxon>
        <taxon>Scarabaeiformia</taxon>
        <taxon>Scarabaeidae</taxon>
        <taxon>Rutelinae</taxon>
        <taxon>Popillia</taxon>
    </lineage>
</organism>
<evidence type="ECO:0000256" key="1">
    <source>
        <dbReference type="SAM" id="MobiDB-lite"/>
    </source>
</evidence>
<accession>A0AAW1I9E9</accession>
<feature type="compositionally biased region" description="Low complexity" evidence="1">
    <location>
        <begin position="1"/>
        <end position="11"/>
    </location>
</feature>
<evidence type="ECO:0000313" key="2">
    <source>
        <dbReference type="EMBL" id="KAK9685881.1"/>
    </source>
</evidence>
<dbReference type="EMBL" id="JASPKY010000742">
    <property type="protein sequence ID" value="KAK9685881.1"/>
    <property type="molecule type" value="Genomic_DNA"/>
</dbReference>
<feature type="compositionally biased region" description="Pro residues" evidence="1">
    <location>
        <begin position="12"/>
        <end position="25"/>
    </location>
</feature>
<evidence type="ECO:0000313" key="3">
    <source>
        <dbReference type="Proteomes" id="UP001458880"/>
    </source>
</evidence>
<comment type="caution">
    <text evidence="2">The sequence shown here is derived from an EMBL/GenBank/DDBJ whole genome shotgun (WGS) entry which is preliminary data.</text>
</comment>
<dbReference type="Proteomes" id="UP001458880">
    <property type="component" value="Unassembled WGS sequence"/>
</dbReference>